<dbReference type="RefSeq" id="WP_160898298.1">
    <property type="nucleotide sequence ID" value="NZ_WMEX01000002.1"/>
</dbReference>
<evidence type="ECO:0000313" key="6">
    <source>
        <dbReference type="EMBL" id="MYL26094.1"/>
    </source>
</evidence>
<evidence type="ECO:0000313" key="7">
    <source>
        <dbReference type="Proteomes" id="UP000460751"/>
    </source>
</evidence>
<dbReference type="Gene3D" id="3.40.50.300">
    <property type="entry name" value="P-loop containing nucleotide triphosphate hydrolases"/>
    <property type="match status" value="1"/>
</dbReference>
<keyword evidence="7" id="KW-1185">Reference proteome</keyword>
<evidence type="ECO:0000256" key="4">
    <source>
        <dbReference type="ARBA" id="ARBA00022840"/>
    </source>
</evidence>
<sequence length="306" mass="33386">MIEVEHLTRQYGALTAVREVGFRIERGEVVGLLGPNGAGKTTIMKMMTGALEPTSGTVRLDDLVMGQDTAAIQQRIGYLPENCPLWPEMTVIDYLAYMAELRRIPPEQRDRAIAKSIRRTDLAEKAGDRIDTLSRGYQQRVGVAQALLHEPELLILDEPTNGLDPAQIHQMRDLIRDLAQDATVILSTHVLQEVQAVCERVLIMRSGSLAVDEKLVDLTASEGVDMVISGSGNPAAVLESVSGVTEVIDRGADHQGHRYRLSGTDKAVPAAVNALVGVGFSVHAVEPRRRDLETLFESVIQEASHA</sequence>
<dbReference type="Pfam" id="PF00005">
    <property type="entry name" value="ABC_tran"/>
    <property type="match status" value="1"/>
</dbReference>
<dbReference type="SMART" id="SM00382">
    <property type="entry name" value="AAA"/>
    <property type="match status" value="1"/>
</dbReference>
<dbReference type="GO" id="GO:0016887">
    <property type="term" value="F:ATP hydrolysis activity"/>
    <property type="evidence" value="ECO:0007669"/>
    <property type="project" value="InterPro"/>
</dbReference>
<evidence type="ECO:0000256" key="1">
    <source>
        <dbReference type="ARBA" id="ARBA00005417"/>
    </source>
</evidence>
<comment type="caution">
    <text evidence="6">The sequence shown here is derived from an EMBL/GenBank/DDBJ whole genome shotgun (WGS) entry which is preliminary data.</text>
</comment>
<dbReference type="GO" id="GO:0005524">
    <property type="term" value="F:ATP binding"/>
    <property type="evidence" value="ECO:0007669"/>
    <property type="project" value="UniProtKB-KW"/>
</dbReference>
<keyword evidence="4 6" id="KW-0067">ATP-binding</keyword>
<dbReference type="InterPro" id="IPR027417">
    <property type="entry name" value="P-loop_NTPase"/>
</dbReference>
<evidence type="ECO:0000259" key="5">
    <source>
        <dbReference type="PROSITE" id="PS50893"/>
    </source>
</evidence>
<keyword evidence="3" id="KW-0547">Nucleotide-binding</keyword>
<dbReference type="InterPro" id="IPR003439">
    <property type="entry name" value="ABC_transporter-like_ATP-bd"/>
</dbReference>
<dbReference type="PANTHER" id="PTHR43335">
    <property type="entry name" value="ABC TRANSPORTER, ATP-BINDING PROTEIN"/>
    <property type="match status" value="1"/>
</dbReference>
<evidence type="ECO:0000256" key="3">
    <source>
        <dbReference type="ARBA" id="ARBA00022741"/>
    </source>
</evidence>
<dbReference type="EMBL" id="WMEX01000002">
    <property type="protein sequence ID" value="MYL26094.1"/>
    <property type="molecule type" value="Genomic_DNA"/>
</dbReference>
<proteinExistence type="inferred from homology"/>
<dbReference type="OrthoDB" id="9781337at2"/>
<dbReference type="AlphaFoldDB" id="A0A9X4YAC2"/>
<comment type="similarity">
    <text evidence="1">Belongs to the ABC transporter superfamily.</text>
</comment>
<dbReference type="Proteomes" id="UP000460751">
    <property type="component" value="Unassembled WGS sequence"/>
</dbReference>
<keyword evidence="2" id="KW-0813">Transport</keyword>
<feature type="domain" description="ABC transporter" evidence="5">
    <location>
        <begin position="2"/>
        <end position="231"/>
    </location>
</feature>
<dbReference type="PANTHER" id="PTHR43335:SF4">
    <property type="entry name" value="ABC TRANSPORTER, ATP-BINDING PROTEIN"/>
    <property type="match status" value="1"/>
</dbReference>
<dbReference type="InterPro" id="IPR003593">
    <property type="entry name" value="AAA+_ATPase"/>
</dbReference>
<evidence type="ECO:0000256" key="2">
    <source>
        <dbReference type="ARBA" id="ARBA00022448"/>
    </source>
</evidence>
<dbReference type="SUPFAM" id="SSF52540">
    <property type="entry name" value="P-loop containing nucleoside triphosphate hydrolases"/>
    <property type="match status" value="1"/>
</dbReference>
<accession>A0A9X4YAC2</accession>
<name>A0A9X4YAC2_9GAMM</name>
<dbReference type="CDD" id="cd03230">
    <property type="entry name" value="ABC_DR_subfamily_A"/>
    <property type="match status" value="1"/>
</dbReference>
<organism evidence="6 7">
    <name type="scientific">Vreelandella halophila</name>
    <dbReference type="NCBI Taxonomy" id="86177"/>
    <lineage>
        <taxon>Bacteria</taxon>
        <taxon>Pseudomonadati</taxon>
        <taxon>Pseudomonadota</taxon>
        <taxon>Gammaproteobacteria</taxon>
        <taxon>Oceanospirillales</taxon>
        <taxon>Halomonadaceae</taxon>
        <taxon>Vreelandella</taxon>
    </lineage>
</organism>
<protein>
    <submittedName>
        <fullName evidence="6">ATP-binding cassette domain-containing protein</fullName>
    </submittedName>
</protein>
<dbReference type="PROSITE" id="PS50893">
    <property type="entry name" value="ABC_TRANSPORTER_2"/>
    <property type="match status" value="1"/>
</dbReference>
<reference evidence="6 7" key="1">
    <citation type="submission" date="2019-11" db="EMBL/GenBank/DDBJ databases">
        <title>Genome sequences of 17 halophilic strains isolated from different environments.</title>
        <authorList>
            <person name="Furrow R.E."/>
        </authorList>
    </citation>
    <scope>NUCLEOTIDE SEQUENCE [LARGE SCALE GENOMIC DNA]</scope>
    <source>
        <strain evidence="6 7">22507_15_FS</strain>
    </source>
</reference>
<gene>
    <name evidence="6" type="ORF">GLW01_04720</name>
</gene>